<dbReference type="Proteomes" id="UP001501706">
    <property type="component" value="Unassembled WGS sequence"/>
</dbReference>
<evidence type="ECO:0000313" key="2">
    <source>
        <dbReference type="Proteomes" id="UP001501706"/>
    </source>
</evidence>
<protein>
    <submittedName>
        <fullName evidence="1">Uncharacterized protein</fullName>
    </submittedName>
</protein>
<sequence>MTPRHLGMLVSLLSLLAACGGEDPAPLQARSIEDLERQGALPVLDRSEDLGGPDADGNGVRDDIDAWIARQGGAPARQDALRQLARAFRDALLVRGDSVAAQEAAWRTTLAVSCVMARSGSSTEGADAVADMRKMSANTKARVLAYLDYSAALDGAILSLPAGDGCDE</sequence>
<dbReference type="PROSITE" id="PS51257">
    <property type="entry name" value="PROKAR_LIPOPROTEIN"/>
    <property type="match status" value="1"/>
</dbReference>
<name>A0ABN1CUY4_9BURK</name>
<dbReference type="RefSeq" id="WP_132979770.1">
    <property type="nucleotide sequence ID" value="NZ_BAAAEN010000026.1"/>
</dbReference>
<evidence type="ECO:0000313" key="1">
    <source>
        <dbReference type="EMBL" id="GAA0525873.1"/>
    </source>
</evidence>
<accession>A0ABN1CUY4</accession>
<proteinExistence type="predicted"/>
<gene>
    <name evidence="1" type="ORF">GCM10009097_49290</name>
</gene>
<dbReference type="EMBL" id="BAAAEN010000026">
    <property type="protein sequence ID" value="GAA0525873.1"/>
    <property type="molecule type" value="Genomic_DNA"/>
</dbReference>
<reference evidence="1 2" key="1">
    <citation type="journal article" date="2019" name="Int. J. Syst. Evol. Microbiol.">
        <title>The Global Catalogue of Microorganisms (GCM) 10K type strain sequencing project: providing services to taxonomists for standard genome sequencing and annotation.</title>
        <authorList>
            <consortium name="The Broad Institute Genomics Platform"/>
            <consortium name="The Broad Institute Genome Sequencing Center for Infectious Disease"/>
            <person name="Wu L."/>
            <person name="Ma J."/>
        </authorList>
    </citation>
    <scope>NUCLEOTIDE SEQUENCE [LARGE SCALE GENOMIC DNA]</scope>
    <source>
        <strain evidence="1 2">JCM 14330</strain>
    </source>
</reference>
<organism evidence="1 2">
    <name type="scientific">Pigmentiphaga daeguensis</name>
    <dbReference type="NCBI Taxonomy" id="414049"/>
    <lineage>
        <taxon>Bacteria</taxon>
        <taxon>Pseudomonadati</taxon>
        <taxon>Pseudomonadota</taxon>
        <taxon>Betaproteobacteria</taxon>
        <taxon>Burkholderiales</taxon>
        <taxon>Alcaligenaceae</taxon>
        <taxon>Pigmentiphaga</taxon>
    </lineage>
</organism>
<comment type="caution">
    <text evidence="1">The sequence shown here is derived from an EMBL/GenBank/DDBJ whole genome shotgun (WGS) entry which is preliminary data.</text>
</comment>
<keyword evidence="2" id="KW-1185">Reference proteome</keyword>